<protein>
    <recommendedName>
        <fullName evidence="4">DUF4230 domain-containing protein</fullName>
    </recommendedName>
</protein>
<accession>A0A1H9ZZ80</accession>
<dbReference type="RefSeq" id="WP_093327614.1">
    <property type="nucleotide sequence ID" value="NZ_AP027363.1"/>
</dbReference>
<dbReference type="OrthoDB" id="7060173at2"/>
<evidence type="ECO:0008006" key="4">
    <source>
        <dbReference type="Google" id="ProtNLM"/>
    </source>
</evidence>
<dbReference type="AlphaFoldDB" id="A0A1H9ZZ80"/>
<dbReference type="EMBL" id="FOHK01000002">
    <property type="protein sequence ID" value="SES87079.1"/>
    <property type="molecule type" value="Genomic_DNA"/>
</dbReference>
<keyword evidence="1" id="KW-0812">Transmembrane</keyword>
<keyword evidence="3" id="KW-1185">Reference proteome</keyword>
<feature type="transmembrane region" description="Helical" evidence="1">
    <location>
        <begin position="18"/>
        <end position="36"/>
    </location>
</feature>
<dbReference type="Proteomes" id="UP000199308">
    <property type="component" value="Unassembled WGS sequence"/>
</dbReference>
<keyword evidence="1" id="KW-1133">Transmembrane helix</keyword>
<name>A0A1H9ZZ80_THASX</name>
<proteinExistence type="predicted"/>
<evidence type="ECO:0000256" key="1">
    <source>
        <dbReference type="SAM" id="Phobius"/>
    </source>
</evidence>
<reference evidence="2 3" key="1">
    <citation type="submission" date="2016-10" db="EMBL/GenBank/DDBJ databases">
        <authorList>
            <person name="de Groot N.N."/>
        </authorList>
    </citation>
    <scope>NUCLEOTIDE SEQUENCE [LARGE SCALE GENOMIC DNA]</scope>
    <source>
        <strain evidence="2 3">DSM 19706</strain>
    </source>
</reference>
<evidence type="ECO:0000313" key="3">
    <source>
        <dbReference type="Proteomes" id="UP000199308"/>
    </source>
</evidence>
<gene>
    <name evidence="2" type="ORF">SAMN05660429_00639</name>
</gene>
<evidence type="ECO:0000313" key="2">
    <source>
        <dbReference type="EMBL" id="SES87079.1"/>
    </source>
</evidence>
<organism evidence="2 3">
    <name type="scientific">Thalassotalea agarivorans</name>
    <name type="common">Thalassomonas agarivorans</name>
    <dbReference type="NCBI Taxonomy" id="349064"/>
    <lineage>
        <taxon>Bacteria</taxon>
        <taxon>Pseudomonadati</taxon>
        <taxon>Pseudomonadota</taxon>
        <taxon>Gammaproteobacteria</taxon>
        <taxon>Alteromonadales</taxon>
        <taxon>Colwelliaceae</taxon>
        <taxon>Thalassotalea</taxon>
    </lineage>
</organism>
<sequence>MTINPDKLNKRELHMDRIILVLTVTGLAVLSFFLWSKNAQLQDEISEEIEKGKISITSTILSETTEFTFMKVTNQFVYYMDKKGKDIGHGAKKSARWKALYKWEYPFHFGFKINEGWNWCIKVDEENGIVTLNAPQIKQLNTSSASPKLVEIFNSGFKKTQVAAQKWMQSLSNKKVKQAADAYLSNKTVQSSVKKSLAAFFQEILNDAHKDANPISKVIVNTVAKSSCDESG</sequence>
<keyword evidence="1" id="KW-0472">Membrane</keyword>